<dbReference type="Proteomes" id="UP000643403">
    <property type="component" value="Unassembled WGS sequence"/>
</dbReference>
<feature type="signal peptide" evidence="1">
    <location>
        <begin position="1"/>
        <end position="19"/>
    </location>
</feature>
<dbReference type="EMBL" id="BMXY01000003">
    <property type="protein sequence ID" value="GGZ67399.1"/>
    <property type="molecule type" value="Genomic_DNA"/>
</dbReference>
<dbReference type="RefSeq" id="WP_189449872.1">
    <property type="nucleotide sequence ID" value="NZ_BMXY01000003.1"/>
</dbReference>
<evidence type="ECO:0000313" key="3">
    <source>
        <dbReference type="EMBL" id="GGZ67399.1"/>
    </source>
</evidence>
<evidence type="ECO:0000256" key="1">
    <source>
        <dbReference type="SAM" id="SignalP"/>
    </source>
</evidence>
<evidence type="ECO:0000313" key="4">
    <source>
        <dbReference type="Proteomes" id="UP000643403"/>
    </source>
</evidence>
<reference evidence="4" key="1">
    <citation type="journal article" date="2019" name="Int. J. Syst. Evol. Microbiol.">
        <title>The Global Catalogue of Microorganisms (GCM) 10K type strain sequencing project: providing services to taxonomists for standard genome sequencing and annotation.</title>
        <authorList>
            <consortium name="The Broad Institute Genomics Platform"/>
            <consortium name="The Broad Institute Genome Sequencing Center for Infectious Disease"/>
            <person name="Wu L."/>
            <person name="Ma J."/>
        </authorList>
    </citation>
    <scope>NUCLEOTIDE SEQUENCE [LARGE SCALE GENOMIC DNA]</scope>
    <source>
        <strain evidence="4">KCTC 22558</strain>
    </source>
</reference>
<gene>
    <name evidence="3" type="ORF">GCM10008101_22050</name>
</gene>
<feature type="chain" id="PRO_5047400308" description="DUF2059 domain-containing protein" evidence="1">
    <location>
        <begin position="20"/>
        <end position="164"/>
    </location>
</feature>
<keyword evidence="4" id="KW-1185">Reference proteome</keyword>
<dbReference type="Pfam" id="PF09832">
    <property type="entry name" value="DUF2059"/>
    <property type="match status" value="1"/>
</dbReference>
<keyword evidence="1" id="KW-0732">Signal</keyword>
<accession>A0ABQ3C458</accession>
<feature type="domain" description="DUF2059" evidence="2">
    <location>
        <begin position="90"/>
        <end position="147"/>
    </location>
</feature>
<sequence length="164" mass="18359">MKRLVLAAALVLAAPFAQAASPTTEQVDALMASMDMSSTLDGMYDQIGKSMEQMAASALPADASDADRALLRKLLAKQQAMLREEMSWSRLSPIYRRVYMDVFSAEEVVAMTRFYRSPEGHGILQKMPLVMGRTMQEMQPIMQSFMQRSMADLKDELQKATPKK</sequence>
<protein>
    <recommendedName>
        <fullName evidence="2">DUF2059 domain-containing protein</fullName>
    </recommendedName>
</protein>
<proteinExistence type="predicted"/>
<evidence type="ECO:0000259" key="2">
    <source>
        <dbReference type="Pfam" id="PF09832"/>
    </source>
</evidence>
<organism evidence="3 4">
    <name type="scientific">Cognatilysobacter xinjiangensis</name>
    <dbReference type="NCBI Taxonomy" id="546892"/>
    <lineage>
        <taxon>Bacteria</taxon>
        <taxon>Pseudomonadati</taxon>
        <taxon>Pseudomonadota</taxon>
        <taxon>Gammaproteobacteria</taxon>
        <taxon>Lysobacterales</taxon>
        <taxon>Lysobacteraceae</taxon>
        <taxon>Cognatilysobacter</taxon>
    </lineage>
</organism>
<name>A0ABQ3C458_9GAMM</name>
<comment type="caution">
    <text evidence="3">The sequence shown here is derived from an EMBL/GenBank/DDBJ whole genome shotgun (WGS) entry which is preliminary data.</text>
</comment>
<dbReference type="InterPro" id="IPR018637">
    <property type="entry name" value="DUF2059"/>
</dbReference>